<gene>
    <name evidence="2" type="ORF">H0267_11240</name>
</gene>
<feature type="transmembrane region" description="Helical" evidence="1">
    <location>
        <begin position="107"/>
        <end position="124"/>
    </location>
</feature>
<name>A0A931MVN0_9BACI</name>
<dbReference type="EMBL" id="JADZSC010000002">
    <property type="protein sequence ID" value="MBH0230790.1"/>
    <property type="molecule type" value="Genomic_DNA"/>
</dbReference>
<organism evidence="2 3">
    <name type="scientific">Halobacillus yeomjeoni</name>
    <dbReference type="NCBI Taxonomy" id="311194"/>
    <lineage>
        <taxon>Bacteria</taxon>
        <taxon>Bacillati</taxon>
        <taxon>Bacillota</taxon>
        <taxon>Bacilli</taxon>
        <taxon>Bacillales</taxon>
        <taxon>Bacillaceae</taxon>
        <taxon>Halobacillus</taxon>
    </lineage>
</organism>
<evidence type="ECO:0000313" key="2">
    <source>
        <dbReference type="EMBL" id="MBH0230790.1"/>
    </source>
</evidence>
<sequence>MVFDYQLMFGIDKQIHFIFFAGVAWITGLFILLLVNRSRWRKTLMDAGFALVIIGILEEYRQYFDAWRSTEFLDAVANLSGVAVGLLFPFFLCMVFGRSRGMELRGWVTRSLILVPLFIGLFIINERPFFVLNETLFINHFLTLIGMA</sequence>
<evidence type="ECO:0000313" key="3">
    <source>
        <dbReference type="Proteomes" id="UP000614490"/>
    </source>
</evidence>
<accession>A0A931MVN0</accession>
<proteinExistence type="predicted"/>
<keyword evidence="1" id="KW-0812">Transmembrane</keyword>
<feature type="transmembrane region" description="Helical" evidence="1">
    <location>
        <begin position="15"/>
        <end position="35"/>
    </location>
</feature>
<keyword evidence="3" id="KW-1185">Reference proteome</keyword>
<comment type="caution">
    <text evidence="2">The sequence shown here is derived from an EMBL/GenBank/DDBJ whole genome shotgun (WGS) entry which is preliminary data.</text>
</comment>
<evidence type="ECO:0000256" key="1">
    <source>
        <dbReference type="SAM" id="Phobius"/>
    </source>
</evidence>
<dbReference type="AlphaFoldDB" id="A0A931MVN0"/>
<feature type="transmembrane region" description="Helical" evidence="1">
    <location>
        <begin position="75"/>
        <end position="95"/>
    </location>
</feature>
<dbReference type="Proteomes" id="UP000614490">
    <property type="component" value="Unassembled WGS sequence"/>
</dbReference>
<protein>
    <submittedName>
        <fullName evidence="2">VanZ family protein</fullName>
    </submittedName>
</protein>
<dbReference type="NCBIfam" id="NF037970">
    <property type="entry name" value="vanZ_1"/>
    <property type="match status" value="1"/>
</dbReference>
<keyword evidence="1" id="KW-1133">Transmembrane helix</keyword>
<keyword evidence="1" id="KW-0472">Membrane</keyword>
<dbReference type="RefSeq" id="WP_197317401.1">
    <property type="nucleotide sequence ID" value="NZ_JADZSC010000002.1"/>
</dbReference>
<reference evidence="2 3" key="1">
    <citation type="journal article" date="2005" name="Int. J. Syst. Evol. Microbiol.">
        <title>Halobacillus yeomjeoni sp. nov., isolated from a marine solar saltern in Korea.</title>
        <authorList>
            <person name="Yoon J.H."/>
            <person name="Kang S.J."/>
            <person name="Lee C.H."/>
            <person name="Oh H.W."/>
            <person name="Oh T.K."/>
        </authorList>
    </citation>
    <scope>NUCLEOTIDE SEQUENCE [LARGE SCALE GENOMIC DNA]</scope>
    <source>
        <strain evidence="2 3">KCTC 3957</strain>
    </source>
</reference>